<dbReference type="EMBL" id="REGN01000272">
    <property type="protein sequence ID" value="RNA43116.1"/>
    <property type="molecule type" value="Genomic_DNA"/>
</dbReference>
<evidence type="ECO:0000313" key="3">
    <source>
        <dbReference type="Proteomes" id="UP000276133"/>
    </source>
</evidence>
<evidence type="ECO:0000256" key="1">
    <source>
        <dbReference type="SAM" id="Phobius"/>
    </source>
</evidence>
<dbReference type="Proteomes" id="UP000276133">
    <property type="component" value="Unassembled WGS sequence"/>
</dbReference>
<keyword evidence="1" id="KW-0812">Transmembrane</keyword>
<reference evidence="2 3" key="1">
    <citation type="journal article" date="2018" name="Sci. Rep.">
        <title>Genomic signatures of local adaptation to the degree of environmental predictability in rotifers.</title>
        <authorList>
            <person name="Franch-Gras L."/>
            <person name="Hahn C."/>
            <person name="Garcia-Roger E.M."/>
            <person name="Carmona M.J."/>
            <person name="Serra M."/>
            <person name="Gomez A."/>
        </authorList>
    </citation>
    <scope>NUCLEOTIDE SEQUENCE [LARGE SCALE GENOMIC DNA]</scope>
    <source>
        <strain evidence="2">HYR1</strain>
    </source>
</reference>
<sequence>MVGSSFFCVINFIDQLMSIGKRSKKDFCIDIEIAKSMQSDSKHQVSFFLLLQIFIFLFSSSSALRNLAFETAKEKNLFSID</sequence>
<keyword evidence="3" id="KW-1185">Reference proteome</keyword>
<feature type="transmembrane region" description="Helical" evidence="1">
    <location>
        <begin position="45"/>
        <end position="64"/>
    </location>
</feature>
<protein>
    <submittedName>
        <fullName evidence="2">Uncharacterized protein</fullName>
    </submittedName>
</protein>
<comment type="caution">
    <text evidence="2">The sequence shown here is derived from an EMBL/GenBank/DDBJ whole genome shotgun (WGS) entry which is preliminary data.</text>
</comment>
<name>A0A3M7T4Z9_BRAPC</name>
<keyword evidence="1" id="KW-0472">Membrane</keyword>
<accession>A0A3M7T4Z9</accession>
<gene>
    <name evidence="2" type="ORF">BpHYR1_015346</name>
</gene>
<evidence type="ECO:0000313" key="2">
    <source>
        <dbReference type="EMBL" id="RNA43116.1"/>
    </source>
</evidence>
<proteinExistence type="predicted"/>
<dbReference type="AlphaFoldDB" id="A0A3M7T4Z9"/>
<organism evidence="2 3">
    <name type="scientific">Brachionus plicatilis</name>
    <name type="common">Marine rotifer</name>
    <name type="synonym">Brachionus muelleri</name>
    <dbReference type="NCBI Taxonomy" id="10195"/>
    <lineage>
        <taxon>Eukaryota</taxon>
        <taxon>Metazoa</taxon>
        <taxon>Spiralia</taxon>
        <taxon>Gnathifera</taxon>
        <taxon>Rotifera</taxon>
        <taxon>Eurotatoria</taxon>
        <taxon>Monogononta</taxon>
        <taxon>Pseudotrocha</taxon>
        <taxon>Ploima</taxon>
        <taxon>Brachionidae</taxon>
        <taxon>Brachionus</taxon>
    </lineage>
</organism>
<keyword evidence="1" id="KW-1133">Transmembrane helix</keyword>